<evidence type="ECO:0000313" key="10">
    <source>
        <dbReference type="EMBL" id="ROM45614.1"/>
    </source>
</evidence>
<dbReference type="Gene3D" id="1.10.1370.10">
    <property type="entry name" value="Neurolysin, domain 3"/>
    <property type="match status" value="1"/>
</dbReference>
<dbReference type="InterPro" id="IPR001567">
    <property type="entry name" value="Pept_M3A_M3B_dom"/>
</dbReference>
<dbReference type="EMBL" id="MOAZ01000019">
    <property type="protein sequence ID" value="ROM45614.1"/>
    <property type="molecule type" value="Genomic_DNA"/>
</dbReference>
<dbReference type="SUPFAM" id="SSF55486">
    <property type="entry name" value="Metalloproteases ('zincins'), catalytic domain"/>
    <property type="match status" value="1"/>
</dbReference>
<dbReference type="GO" id="GO:0006518">
    <property type="term" value="P:peptide metabolic process"/>
    <property type="evidence" value="ECO:0007669"/>
    <property type="project" value="TreeGrafter"/>
</dbReference>
<dbReference type="Pfam" id="PF19310">
    <property type="entry name" value="TOP_N"/>
    <property type="match status" value="1"/>
</dbReference>
<evidence type="ECO:0000256" key="3">
    <source>
        <dbReference type="ARBA" id="ARBA00022723"/>
    </source>
</evidence>
<dbReference type="Gene3D" id="3.40.390.10">
    <property type="entry name" value="Collagenase (Catalytic Domain)"/>
    <property type="match status" value="1"/>
</dbReference>
<evidence type="ECO:0000256" key="1">
    <source>
        <dbReference type="ARBA" id="ARBA00006040"/>
    </source>
</evidence>
<organism evidence="10 12">
    <name type="scientific">Pseudomonas canadensis</name>
    <dbReference type="NCBI Taxonomy" id="915099"/>
    <lineage>
        <taxon>Bacteria</taxon>
        <taxon>Pseudomonadati</taxon>
        <taxon>Pseudomonadota</taxon>
        <taxon>Gammaproteobacteria</taxon>
        <taxon>Pseudomonadales</taxon>
        <taxon>Pseudomonadaceae</taxon>
        <taxon>Pseudomonas</taxon>
    </lineage>
</organism>
<evidence type="ECO:0000313" key="12">
    <source>
        <dbReference type="Proteomes" id="UP000283389"/>
    </source>
</evidence>
<keyword evidence="5 7" id="KW-0862">Zinc</keyword>
<evidence type="ECO:0000256" key="2">
    <source>
        <dbReference type="ARBA" id="ARBA00022670"/>
    </source>
</evidence>
<dbReference type="InterPro" id="IPR045666">
    <property type="entry name" value="OpdA_N"/>
</dbReference>
<keyword evidence="4 7" id="KW-0378">Hydrolase</keyword>
<evidence type="ECO:0000256" key="7">
    <source>
        <dbReference type="RuleBase" id="RU003435"/>
    </source>
</evidence>
<dbReference type="InterPro" id="IPR024079">
    <property type="entry name" value="MetalloPept_cat_dom_sf"/>
</dbReference>
<dbReference type="EMBL" id="MOAZ01000019">
    <property type="protein sequence ID" value="ROM45921.1"/>
    <property type="molecule type" value="Genomic_DNA"/>
</dbReference>
<evidence type="ECO:0000259" key="9">
    <source>
        <dbReference type="Pfam" id="PF19310"/>
    </source>
</evidence>
<evidence type="ECO:0000256" key="6">
    <source>
        <dbReference type="ARBA" id="ARBA00023049"/>
    </source>
</evidence>
<evidence type="ECO:0000256" key="5">
    <source>
        <dbReference type="ARBA" id="ARBA00022833"/>
    </source>
</evidence>
<protein>
    <submittedName>
        <fullName evidence="10">Uncharacterized protein</fullName>
    </submittedName>
</protein>
<dbReference type="GO" id="GO:0006508">
    <property type="term" value="P:proteolysis"/>
    <property type="evidence" value="ECO:0007669"/>
    <property type="project" value="UniProtKB-KW"/>
</dbReference>
<dbReference type="RefSeq" id="WP_185035952.1">
    <property type="nucleotide sequence ID" value="NZ_MOAZ01000019.1"/>
</dbReference>
<comment type="cofactor">
    <cofactor evidence="7">
        <name>Zn(2+)</name>
        <dbReference type="ChEBI" id="CHEBI:29105"/>
    </cofactor>
    <text evidence="7">Binds 1 zinc ion.</text>
</comment>
<dbReference type="GO" id="GO:0004222">
    <property type="term" value="F:metalloendopeptidase activity"/>
    <property type="evidence" value="ECO:0007669"/>
    <property type="project" value="InterPro"/>
</dbReference>
<gene>
    <name evidence="10" type="ORF">BK649_25755</name>
    <name evidence="11" type="ORF">BK649_27390</name>
</gene>
<dbReference type="PANTHER" id="PTHR11804">
    <property type="entry name" value="PROTEASE M3 THIMET OLIGOPEPTIDASE-RELATED"/>
    <property type="match status" value="1"/>
</dbReference>
<comment type="similarity">
    <text evidence="1 7">Belongs to the peptidase M3 family.</text>
</comment>
<sequence length="667" mass="75515">MHDSNPLLQDYHLPPFSAIRAEHLVPAVDAIVLRGRTEVGRIIASQRHSPNWDDLVLAIEAVTSRVDEVLTVIYILDSVNTEQKWKRATAQATFRGREFVRDLTSNRALFDCYKALAASSAAGLFDASRQSLLRRTLKKFEQAGIELEPVSQQRLVTLNLEIAGLQQLFISRLEQANNAWRKHITDESHLQGLTPTFKARMAQKARAANLEGWLITLNEETYRDLMAYAQNRALREEVFIAYNTRASDIGPHAGQFDNGPLLQMLMVSRHQKAKLLGHANFVRLALDLQVLDTEDQVLTFIRDQVASQRTAFEHDKRQLTTLGRELGLTDLQPWDYAYLAQIIRQQTSGVAEETLRAYFPLDTTLIRLFALLKRLFDIEISELDGFDSWTPGVRLLQVQAYGEVLGQIYFVPFLQNSDDFPNAFSLKNRWTTAEGQRVQPVVVLCSQFEVTPDEPCLLAHLQLKILFHEFGHCLQQMLMGVGYRTKMGIDDLGKDSAEFCGQFFERWCDSPECLVWLSSHVETGAQLPEAVARQQVVYANTQTSWERAESLTLALFDIEVHRTHGDGRAIEQVFASANREVGHLPALDAVRYVNGFSHMVSGYEGGFYAYQWSEVLARAAFKRFEQEGVFNPQTGRAFRELVLAPGHSRSLVESVRLFLDVTPGNAV</sequence>
<dbReference type="Proteomes" id="UP000283389">
    <property type="component" value="Unassembled WGS sequence"/>
</dbReference>
<dbReference type="AlphaFoldDB" id="A0A423EWY2"/>
<dbReference type="PANTHER" id="PTHR11804:SF84">
    <property type="entry name" value="SACCHAROLYSIN"/>
    <property type="match status" value="1"/>
</dbReference>
<reference evidence="10 12" key="1">
    <citation type="submission" date="2016-10" db="EMBL/GenBank/DDBJ databases">
        <title>Comparative genome analysis of multiple Pseudomonas spp. focuses on biocontrol and plant growth promoting traits.</title>
        <authorList>
            <person name="Tao X.-Y."/>
            <person name="Taylor C.G."/>
        </authorList>
    </citation>
    <scope>NUCLEOTIDE SEQUENCE [LARGE SCALE GENOMIC DNA]</scope>
    <source>
        <strain evidence="10 12">36C8</strain>
    </source>
</reference>
<proteinExistence type="inferred from homology"/>
<dbReference type="InterPro" id="IPR024077">
    <property type="entry name" value="Neurolysin/TOP_dom2"/>
</dbReference>
<feature type="domain" description="Oligopeptidase A N-terminal" evidence="9">
    <location>
        <begin position="49"/>
        <end position="148"/>
    </location>
</feature>
<comment type="caution">
    <text evidence="10">The sequence shown here is derived from an EMBL/GenBank/DDBJ whole genome shotgun (WGS) entry which is preliminary data.</text>
</comment>
<accession>A0A423EWY2</accession>
<dbReference type="InterPro" id="IPR045090">
    <property type="entry name" value="Pept_M3A_M3B"/>
</dbReference>
<keyword evidence="3 7" id="KW-0479">Metal-binding</keyword>
<feature type="domain" description="Peptidase M3A/M3B catalytic" evidence="8">
    <location>
        <begin position="225"/>
        <end position="659"/>
    </location>
</feature>
<dbReference type="GO" id="GO:0046872">
    <property type="term" value="F:metal ion binding"/>
    <property type="evidence" value="ECO:0007669"/>
    <property type="project" value="UniProtKB-UniRule"/>
</dbReference>
<name>A0A423EWY2_9PSED</name>
<evidence type="ECO:0000259" key="8">
    <source>
        <dbReference type="Pfam" id="PF01432"/>
    </source>
</evidence>
<keyword evidence="6 7" id="KW-0482">Metalloprotease</keyword>
<evidence type="ECO:0000256" key="4">
    <source>
        <dbReference type="ARBA" id="ARBA00022801"/>
    </source>
</evidence>
<evidence type="ECO:0000313" key="11">
    <source>
        <dbReference type="EMBL" id="ROM45921.1"/>
    </source>
</evidence>
<keyword evidence="2 7" id="KW-0645">Protease</keyword>
<dbReference type="Pfam" id="PF01432">
    <property type="entry name" value="Peptidase_M3"/>
    <property type="match status" value="1"/>
</dbReference>